<gene>
    <name evidence="1" type="ORF">O3G_MSEX006664</name>
</gene>
<dbReference type="AlphaFoldDB" id="A0A922CKR7"/>
<dbReference type="EMBL" id="JH668390">
    <property type="protein sequence ID" value="KAG6450620.1"/>
    <property type="molecule type" value="Genomic_DNA"/>
</dbReference>
<protein>
    <submittedName>
        <fullName evidence="1">Uncharacterized protein</fullName>
    </submittedName>
</protein>
<dbReference type="Proteomes" id="UP000791440">
    <property type="component" value="Unassembled WGS sequence"/>
</dbReference>
<name>A0A922CKR7_MANSE</name>
<keyword evidence="2" id="KW-1185">Reference proteome</keyword>
<reference evidence="1" key="2">
    <citation type="submission" date="2020-12" db="EMBL/GenBank/DDBJ databases">
        <authorList>
            <person name="Kanost M."/>
        </authorList>
    </citation>
    <scope>NUCLEOTIDE SEQUENCE</scope>
</reference>
<organism evidence="1 2">
    <name type="scientific">Manduca sexta</name>
    <name type="common">Tobacco hawkmoth</name>
    <name type="synonym">Tobacco hornworm</name>
    <dbReference type="NCBI Taxonomy" id="7130"/>
    <lineage>
        <taxon>Eukaryota</taxon>
        <taxon>Metazoa</taxon>
        <taxon>Ecdysozoa</taxon>
        <taxon>Arthropoda</taxon>
        <taxon>Hexapoda</taxon>
        <taxon>Insecta</taxon>
        <taxon>Pterygota</taxon>
        <taxon>Neoptera</taxon>
        <taxon>Endopterygota</taxon>
        <taxon>Lepidoptera</taxon>
        <taxon>Glossata</taxon>
        <taxon>Ditrysia</taxon>
        <taxon>Bombycoidea</taxon>
        <taxon>Sphingidae</taxon>
        <taxon>Sphinginae</taxon>
        <taxon>Sphingini</taxon>
        <taxon>Manduca</taxon>
    </lineage>
</organism>
<evidence type="ECO:0000313" key="1">
    <source>
        <dbReference type="EMBL" id="KAG6450620.1"/>
    </source>
</evidence>
<proteinExistence type="predicted"/>
<comment type="caution">
    <text evidence="1">The sequence shown here is derived from an EMBL/GenBank/DDBJ whole genome shotgun (WGS) entry which is preliminary data.</text>
</comment>
<reference evidence="1" key="1">
    <citation type="journal article" date="2016" name="Insect Biochem. Mol. Biol.">
        <title>Multifaceted biological insights from a draft genome sequence of the tobacco hornworm moth, Manduca sexta.</title>
        <authorList>
            <person name="Kanost M.R."/>
            <person name="Arrese E.L."/>
            <person name="Cao X."/>
            <person name="Chen Y.R."/>
            <person name="Chellapilla S."/>
            <person name="Goldsmith M.R."/>
            <person name="Grosse-Wilde E."/>
            <person name="Heckel D.G."/>
            <person name="Herndon N."/>
            <person name="Jiang H."/>
            <person name="Papanicolaou A."/>
            <person name="Qu J."/>
            <person name="Soulages J.L."/>
            <person name="Vogel H."/>
            <person name="Walters J."/>
            <person name="Waterhouse R.M."/>
            <person name="Ahn S.J."/>
            <person name="Almeida F.C."/>
            <person name="An C."/>
            <person name="Aqrawi P."/>
            <person name="Bretschneider A."/>
            <person name="Bryant W.B."/>
            <person name="Bucks S."/>
            <person name="Chao H."/>
            <person name="Chevignon G."/>
            <person name="Christen J.M."/>
            <person name="Clarke D.F."/>
            <person name="Dittmer N.T."/>
            <person name="Ferguson L.C.F."/>
            <person name="Garavelou S."/>
            <person name="Gordon K.H.J."/>
            <person name="Gunaratna R.T."/>
            <person name="Han Y."/>
            <person name="Hauser F."/>
            <person name="He Y."/>
            <person name="Heidel-Fischer H."/>
            <person name="Hirsh A."/>
            <person name="Hu Y."/>
            <person name="Jiang H."/>
            <person name="Kalra D."/>
            <person name="Klinner C."/>
            <person name="Konig C."/>
            <person name="Kovar C."/>
            <person name="Kroll A.R."/>
            <person name="Kuwar S.S."/>
            <person name="Lee S.L."/>
            <person name="Lehman R."/>
            <person name="Li K."/>
            <person name="Li Z."/>
            <person name="Liang H."/>
            <person name="Lovelace S."/>
            <person name="Lu Z."/>
            <person name="Mansfield J.H."/>
            <person name="McCulloch K.J."/>
            <person name="Mathew T."/>
            <person name="Morton B."/>
            <person name="Muzny D.M."/>
            <person name="Neunemann D."/>
            <person name="Ongeri F."/>
            <person name="Pauchet Y."/>
            <person name="Pu L.L."/>
            <person name="Pyrousis I."/>
            <person name="Rao X.J."/>
            <person name="Redding A."/>
            <person name="Roesel C."/>
            <person name="Sanchez-Gracia A."/>
            <person name="Schaack S."/>
            <person name="Shukla A."/>
            <person name="Tetreau G."/>
            <person name="Wang Y."/>
            <person name="Xiong G.H."/>
            <person name="Traut W."/>
            <person name="Walsh T.K."/>
            <person name="Worley K.C."/>
            <person name="Wu D."/>
            <person name="Wu W."/>
            <person name="Wu Y.Q."/>
            <person name="Zhang X."/>
            <person name="Zou Z."/>
            <person name="Zucker H."/>
            <person name="Briscoe A.D."/>
            <person name="Burmester T."/>
            <person name="Clem R.J."/>
            <person name="Feyereisen R."/>
            <person name="Grimmelikhuijzen C.J.P."/>
            <person name="Hamodrakas S.J."/>
            <person name="Hansson B.S."/>
            <person name="Huguet E."/>
            <person name="Jermiin L.S."/>
            <person name="Lan Q."/>
            <person name="Lehman H.K."/>
            <person name="Lorenzen M."/>
            <person name="Merzendorfer H."/>
            <person name="Michalopoulos I."/>
            <person name="Morton D.B."/>
            <person name="Muthukrishnan S."/>
            <person name="Oakeshott J.G."/>
            <person name="Palmer W."/>
            <person name="Park Y."/>
            <person name="Passarelli A.L."/>
            <person name="Rozas J."/>
            <person name="Schwartz L.M."/>
            <person name="Smith W."/>
            <person name="Southgate A."/>
            <person name="Vilcinskas A."/>
            <person name="Vogt R."/>
            <person name="Wang P."/>
            <person name="Werren J."/>
            <person name="Yu X.Q."/>
            <person name="Zhou J.J."/>
            <person name="Brown S.J."/>
            <person name="Scherer S.E."/>
            <person name="Richards S."/>
            <person name="Blissard G.W."/>
        </authorList>
    </citation>
    <scope>NUCLEOTIDE SEQUENCE</scope>
</reference>
<sequence length="60" mass="6414">MTVDATATSVSGINIKSSQNRLLIKNGRVVNDDGVEDSDVYIEDGIINYTMLGQAPGRSN</sequence>
<accession>A0A922CKR7</accession>
<evidence type="ECO:0000313" key="2">
    <source>
        <dbReference type="Proteomes" id="UP000791440"/>
    </source>
</evidence>